<dbReference type="OrthoDB" id="9793135at2"/>
<dbReference type="EMBL" id="QJVJ01000002">
    <property type="protein sequence ID" value="PYI56342.1"/>
    <property type="molecule type" value="Genomic_DNA"/>
</dbReference>
<proteinExistence type="predicted"/>
<gene>
    <name evidence="2" type="ORF">DLM86_05015</name>
</gene>
<sequence>MTLLHRIPKTAWIYAVLLAALAAFVLTRLDTSSLDGKAAATAPPSSAGAVKVAKGPDELPKEEDFRTVAQSGELELRLDAKTGHFAVADKRNGNVWRSYPDPSQWSTEAQEGIWRTHLRAPVMFRYIDLTGKLSQPKESNLLEERGTVKDVAAIDGGFRLTFDMPSKQIAIPIEVKVEGDSVVAKMIDSGIKEGDLSLIWVRLYPFFGAEHSDGQEGYLFVPDGSGALIPYEEHNTNVNRIYQEPVYGTDLSFKVNDEGQSRKTVAMPVFGAKSGDRAYLSIIEDGAEFTEIVAAPSGVFSGYNWVTAQQNYRSTYKQVTNESKNKFFLTYNKDERFRGDRAVRYVLLDKPKADYVGMAQRYRDYLMKTYGMKPIKPKSDKLPMTINLIGAERERGLITDRYLKTTTTADAMKIVQRLYGLGIENMTVNYMGWNKGGYSAFGAPAPVDGRLGGDDGMRQFVKFADTLGIPVYLHTNYLVNTTDAGSFNKKRHGLRDLGGTVIEPFVSLGFLGPVLDKDIAYFKTLGVAGVTTGQLGESLNSDFNTNFPASREESRKLQQSYFQKFRDAGLDVRGMRSSFFAVPYVSAIDRMPDDYSYDSFSASAVPFMQIALHGLVSYTSDYANDREQYHLQFLRDLEYGSAPSFIFIYENGEQFKYAFELHPFSPSFQDWESEAVQEYQRMSEALGDVQDRFIVNHRTLAPEVKETTYDGGKRIIVNYGTKPYEAGGLTVKPMDYLIVKGGTAP</sequence>
<dbReference type="AlphaFoldDB" id="A0A2V5KBK6"/>
<feature type="region of interest" description="Disordered" evidence="1">
    <location>
        <begin position="36"/>
        <end position="57"/>
    </location>
</feature>
<comment type="caution">
    <text evidence="2">The sequence shown here is derived from an EMBL/GenBank/DDBJ whole genome shotgun (WGS) entry which is preliminary data.</text>
</comment>
<dbReference type="RefSeq" id="WP_110838869.1">
    <property type="nucleotide sequence ID" value="NZ_QJVJ01000002.1"/>
</dbReference>
<reference evidence="2 3" key="1">
    <citation type="submission" date="2018-05" db="EMBL/GenBank/DDBJ databases">
        <title>Paenibacillus flagellatus sp. nov., isolated from selenium mineral soil.</title>
        <authorList>
            <person name="Dai X."/>
        </authorList>
    </citation>
    <scope>NUCLEOTIDE SEQUENCE [LARGE SCALE GENOMIC DNA]</scope>
    <source>
        <strain evidence="2 3">DXL2</strain>
    </source>
</reference>
<accession>A0A2V5KBK6</accession>
<dbReference type="Gene3D" id="3.20.20.80">
    <property type="entry name" value="Glycosidases"/>
    <property type="match status" value="1"/>
</dbReference>
<dbReference type="Proteomes" id="UP000247476">
    <property type="component" value="Unassembled WGS sequence"/>
</dbReference>
<evidence type="ECO:0000256" key="1">
    <source>
        <dbReference type="SAM" id="MobiDB-lite"/>
    </source>
</evidence>
<evidence type="ECO:0000313" key="2">
    <source>
        <dbReference type="EMBL" id="PYI56342.1"/>
    </source>
</evidence>
<evidence type="ECO:0000313" key="3">
    <source>
        <dbReference type="Proteomes" id="UP000247476"/>
    </source>
</evidence>
<protein>
    <submittedName>
        <fullName evidence="2">Uncharacterized protein</fullName>
    </submittedName>
</protein>
<name>A0A2V5KBK6_9BACL</name>
<dbReference type="Pfam" id="PF18952">
    <property type="entry name" value="DUF5696"/>
    <property type="match status" value="1"/>
</dbReference>
<dbReference type="InterPro" id="IPR043751">
    <property type="entry name" value="DUF5696"/>
</dbReference>
<feature type="compositionally biased region" description="Low complexity" evidence="1">
    <location>
        <begin position="38"/>
        <end position="49"/>
    </location>
</feature>
<organism evidence="2 3">
    <name type="scientific">Paenibacillus flagellatus</name>
    <dbReference type="NCBI Taxonomy" id="2211139"/>
    <lineage>
        <taxon>Bacteria</taxon>
        <taxon>Bacillati</taxon>
        <taxon>Bacillota</taxon>
        <taxon>Bacilli</taxon>
        <taxon>Bacillales</taxon>
        <taxon>Paenibacillaceae</taxon>
        <taxon>Paenibacillus</taxon>
    </lineage>
</organism>
<keyword evidence="3" id="KW-1185">Reference proteome</keyword>